<evidence type="ECO:0000256" key="2">
    <source>
        <dbReference type="ARBA" id="ARBA00022670"/>
    </source>
</evidence>
<organism evidence="12 13">
    <name type="scientific">Ostreococcus tauri</name>
    <name type="common">Marine green alga</name>
    <dbReference type="NCBI Taxonomy" id="70448"/>
    <lineage>
        <taxon>Eukaryota</taxon>
        <taxon>Viridiplantae</taxon>
        <taxon>Chlorophyta</taxon>
        <taxon>Mamiellophyceae</taxon>
        <taxon>Mamiellales</taxon>
        <taxon>Bathycoccaceae</taxon>
        <taxon>Ostreococcus</taxon>
    </lineage>
</organism>
<dbReference type="GO" id="GO:0006508">
    <property type="term" value="P:proteolysis"/>
    <property type="evidence" value="ECO:0007669"/>
    <property type="project" value="UniProtKB-KW"/>
</dbReference>
<keyword evidence="9" id="KW-0812">Transmembrane</keyword>
<dbReference type="InterPro" id="IPR011249">
    <property type="entry name" value="Metalloenz_LuxS/M16"/>
</dbReference>
<evidence type="ECO:0000256" key="6">
    <source>
        <dbReference type="ARBA" id="ARBA00023049"/>
    </source>
</evidence>
<gene>
    <name evidence="12" type="ORF">OT_ostta05g03270</name>
</gene>
<feature type="domain" description="Peptidase M16 C-terminal" evidence="11">
    <location>
        <begin position="726"/>
        <end position="930"/>
    </location>
</feature>
<sequence length="1057" mass="119442">MDPASAPSAPLRRARSQRSEASESSATSLEQCSREKFSFDVRDGARALERLDIGPRTRTRCGTLPNGMRYYVAESRKPKEHAALALCVDVGSIAERDEERGVAHIVEHLAFRGTQAYPHFAIVNFLESIGAEFGACSNAYTSMDETVYELVLPIQKAEVLATSMHILSEFARGVRITDEDVETERGSVMEEWRSGRDARGRAAEAYWKTLMEGSLYAERSPIGLEDVIRHVEPRVLRDFYNKWYRPDRQAVVVVGDFVDLDDVVSLIESTFQDLRPHESQPEETPTLERPDTTTMQHATPRVVTHVDRELRQTALTVTFKFHSIAIDTPRGYYLKTVEDIFKTALDNRLYRIMRRAKPPFFNAGGIIEDATRTTTLLSVQAQCAEGRADEALIAVLRELARIRLHGISEQELKIAKSRMLADTEQLYAEREQTYCESVRDELIMNFLRGDLVIGAEDEASLAKACIDRVSHEDVIAFATQLHVRNSCVIRVQEGRRTTGEAALRAAIEHVQKEEAKGMIEPSEVFYIPESLMDLTSLVSGTIVNGRDLPALETREVILNNGMRVALRVTDFLDDQVLFRGVARGGLSEVRNDEYIDAMCSNMIAGELGMYGHRPDVFDDIVAGLRCDVHASVGMYRRNIEGEASPVDIENALQCIHLLFTHNVGTTNDPGVLETLMLMQEEKIRNQSRDPESKYSNVVRSLVYGDSYQSQTITVKSLHEMDSTKACAFFDECFRDPSEFTIVFVGAIDSTTFVPLVEKYLGSIPSKKPEKFLHIFEGIRHRERRVTPFPLKFPNHVIKRTVRAHMTDPMSKASITFPVRFRNPDFGGPPTLLGGRELTVAKFKTVMTASIIERRLLAVLRFEYGEIYTCHANASFAYQDPDVAGEMYSGDIMVSFSCAPERGVHLAKHAREVVNKLRTHGPNEDEVQAVRECETRDFEVNRQENAFWREYITELYKSRLMGAGILDGDIEALYRMTEEVRDDVIKSLSPDVVREHLRAVLSMDNHVTVILKPQRSTFRRIFIPAFETRGETIYSVLYLSGIALGIGALYARIKEKRQ</sequence>
<keyword evidence="5" id="KW-0862">Zinc</keyword>
<keyword evidence="9" id="KW-0472">Membrane</keyword>
<evidence type="ECO:0000313" key="13">
    <source>
        <dbReference type="Proteomes" id="UP000009170"/>
    </source>
</evidence>
<dbReference type="Pfam" id="PF00675">
    <property type="entry name" value="Peptidase_M16"/>
    <property type="match status" value="1"/>
</dbReference>
<evidence type="ECO:0000256" key="7">
    <source>
        <dbReference type="RuleBase" id="RU004447"/>
    </source>
</evidence>
<feature type="compositionally biased region" description="Low complexity" evidence="8">
    <location>
        <begin position="1"/>
        <end position="11"/>
    </location>
</feature>
<keyword evidence="3" id="KW-0479">Metal-binding</keyword>
<feature type="region of interest" description="Disordered" evidence="8">
    <location>
        <begin position="274"/>
        <end position="294"/>
    </location>
</feature>
<comment type="similarity">
    <text evidence="1 7">Belongs to the peptidase M16 family.</text>
</comment>
<dbReference type="AlphaFoldDB" id="A0A090N3G0"/>
<evidence type="ECO:0000256" key="8">
    <source>
        <dbReference type="SAM" id="MobiDB-lite"/>
    </source>
</evidence>
<proteinExistence type="inferred from homology"/>
<dbReference type="RefSeq" id="XP_022839050.1">
    <property type="nucleotide sequence ID" value="XM_022984306.1"/>
</dbReference>
<reference evidence="12 13" key="2">
    <citation type="journal article" date="2014" name="BMC Genomics">
        <title>An improved genome of the model marine alga Ostreococcus tauri unfolds by assessing Illumina de novo assemblies.</title>
        <authorList>
            <person name="Blanc-Mathieu R."/>
            <person name="Verhelst B."/>
            <person name="Derelle E."/>
            <person name="Rombauts S."/>
            <person name="Bouget F.Y."/>
            <person name="Carre I."/>
            <person name="Chateau A."/>
            <person name="Eyre-Walker A."/>
            <person name="Grimsley N."/>
            <person name="Moreau H."/>
            <person name="Piegu B."/>
            <person name="Rivals E."/>
            <person name="Schackwitz W."/>
            <person name="Van de Peer Y."/>
            <person name="Piganeau G."/>
        </authorList>
    </citation>
    <scope>NUCLEOTIDE SEQUENCE [LARGE SCALE GENOMIC DNA]</scope>
    <source>
        <strain evidence="13">OTTH 0595 / CCAP 157/2 / RCC745</strain>
    </source>
</reference>
<feature type="transmembrane region" description="Helical" evidence="9">
    <location>
        <begin position="1032"/>
        <end position="1052"/>
    </location>
</feature>
<evidence type="ECO:0000256" key="1">
    <source>
        <dbReference type="ARBA" id="ARBA00007261"/>
    </source>
</evidence>
<protein>
    <submittedName>
        <fullName evidence="12">Metalloenzyme, LuxS/M16 peptidase-like</fullName>
    </submittedName>
</protein>
<dbReference type="STRING" id="70448.A0A090N3G0"/>
<feature type="compositionally biased region" description="Basic and acidic residues" evidence="8">
    <location>
        <begin position="274"/>
        <end position="291"/>
    </location>
</feature>
<dbReference type="KEGG" id="ota:OT_ostta05g03270"/>
<feature type="domain" description="Peptidase M16 C-terminal" evidence="11">
    <location>
        <begin position="234"/>
        <end position="418"/>
    </location>
</feature>
<feature type="region of interest" description="Disordered" evidence="8">
    <location>
        <begin position="1"/>
        <end position="29"/>
    </location>
</feature>
<dbReference type="GeneID" id="9835135"/>
<dbReference type="PANTHER" id="PTHR43690:SF34">
    <property type="entry name" value="ZINC PROTEASE PQQL-LIKE"/>
    <property type="match status" value="1"/>
</dbReference>
<keyword evidence="9" id="KW-1133">Transmembrane helix</keyword>
<feature type="domain" description="Peptidase M16 N-terminal" evidence="10">
    <location>
        <begin position="72"/>
        <end position="192"/>
    </location>
</feature>
<keyword evidence="4" id="KW-0378">Hydrolase</keyword>
<dbReference type="EMBL" id="CAID01000005">
    <property type="protein sequence ID" value="CEF98053.1"/>
    <property type="molecule type" value="Genomic_DNA"/>
</dbReference>
<dbReference type="GO" id="GO:0004222">
    <property type="term" value="F:metalloendopeptidase activity"/>
    <property type="evidence" value="ECO:0007669"/>
    <property type="project" value="InterPro"/>
</dbReference>
<evidence type="ECO:0000256" key="5">
    <source>
        <dbReference type="ARBA" id="ARBA00022833"/>
    </source>
</evidence>
<dbReference type="InterPro" id="IPR011765">
    <property type="entry name" value="Pept_M16_N"/>
</dbReference>
<evidence type="ECO:0000259" key="11">
    <source>
        <dbReference type="Pfam" id="PF05193"/>
    </source>
</evidence>
<evidence type="ECO:0000256" key="9">
    <source>
        <dbReference type="SAM" id="Phobius"/>
    </source>
</evidence>
<dbReference type="GO" id="GO:0046872">
    <property type="term" value="F:metal ion binding"/>
    <property type="evidence" value="ECO:0007669"/>
    <property type="project" value="UniProtKB-KW"/>
</dbReference>
<dbReference type="InterPro" id="IPR001431">
    <property type="entry name" value="Pept_M16_Zn_BS"/>
</dbReference>
<keyword evidence="6" id="KW-0482">Metalloprotease</keyword>
<dbReference type="Proteomes" id="UP000009170">
    <property type="component" value="Unassembled WGS sequence"/>
</dbReference>
<accession>A0A090N3G0</accession>
<dbReference type="InterPro" id="IPR050626">
    <property type="entry name" value="Peptidase_M16"/>
</dbReference>
<dbReference type="OrthoDB" id="10251424at2759"/>
<evidence type="ECO:0000256" key="3">
    <source>
        <dbReference type="ARBA" id="ARBA00022723"/>
    </source>
</evidence>
<evidence type="ECO:0000313" key="12">
    <source>
        <dbReference type="EMBL" id="CEF98053.1"/>
    </source>
</evidence>
<evidence type="ECO:0000259" key="10">
    <source>
        <dbReference type="Pfam" id="PF00675"/>
    </source>
</evidence>
<dbReference type="PANTHER" id="PTHR43690">
    <property type="entry name" value="NARDILYSIN"/>
    <property type="match status" value="1"/>
</dbReference>
<dbReference type="Pfam" id="PF05193">
    <property type="entry name" value="Peptidase_M16_C"/>
    <property type="match status" value="2"/>
</dbReference>
<comment type="caution">
    <text evidence="12">The sequence shown here is derived from an EMBL/GenBank/DDBJ whole genome shotgun (WGS) entry which is preliminary data.</text>
</comment>
<dbReference type="SUPFAM" id="SSF63411">
    <property type="entry name" value="LuxS/MPP-like metallohydrolase"/>
    <property type="match status" value="4"/>
</dbReference>
<dbReference type="MEROPS" id="M16.A03"/>
<dbReference type="InterPro" id="IPR007863">
    <property type="entry name" value="Peptidase_M16_C"/>
</dbReference>
<reference evidence="13" key="1">
    <citation type="journal article" date="2006" name="Proc. Natl. Acad. Sci. U.S.A.">
        <title>Genome analysis of the smallest free-living eukaryote Ostreococcus tauri unveils many unique features.</title>
        <authorList>
            <person name="Derelle E."/>
            <person name="Ferraz C."/>
            <person name="Rombauts S."/>
            <person name="Rouze P."/>
            <person name="Worden A.Z."/>
            <person name="Robbens S."/>
            <person name="Partensky F."/>
            <person name="Degroeve S."/>
            <person name="Echeynie S."/>
            <person name="Cooke R."/>
            <person name="Saeys Y."/>
            <person name="Wuyts J."/>
            <person name="Jabbari K."/>
            <person name="Bowler C."/>
            <person name="Panaud O."/>
            <person name="Piegu B."/>
            <person name="Ball S.G."/>
            <person name="Ral J.-P."/>
            <person name="Bouget F.-Y."/>
            <person name="Piganeau G."/>
            <person name="De Baets B."/>
            <person name="Picard A."/>
            <person name="Delseny M."/>
            <person name="Demaille J."/>
            <person name="Van de Peer Y."/>
            <person name="Moreau H."/>
        </authorList>
    </citation>
    <scope>NUCLEOTIDE SEQUENCE [LARGE SCALE GENOMIC DNA]</scope>
    <source>
        <strain evidence="13">OTTH 0595 / CCAP 157/2 / RCC745</strain>
    </source>
</reference>
<dbReference type="InParanoid" id="A0A090N3G0"/>
<keyword evidence="2" id="KW-0645">Protease</keyword>
<name>A0A090N3G0_OSTTA</name>
<dbReference type="PROSITE" id="PS00143">
    <property type="entry name" value="INSULINASE"/>
    <property type="match status" value="1"/>
</dbReference>
<evidence type="ECO:0000256" key="4">
    <source>
        <dbReference type="ARBA" id="ARBA00022801"/>
    </source>
</evidence>
<dbReference type="Gene3D" id="3.30.830.10">
    <property type="entry name" value="Metalloenzyme, LuxS/M16 peptidase-like"/>
    <property type="match status" value="4"/>
</dbReference>
<keyword evidence="13" id="KW-1185">Reference proteome</keyword>